<feature type="region of interest" description="Disordered" evidence="6">
    <location>
        <begin position="188"/>
        <end position="231"/>
    </location>
</feature>
<dbReference type="InterPro" id="IPR010280">
    <property type="entry name" value="U5_MeTrfase_fam"/>
</dbReference>
<evidence type="ECO:0000313" key="8">
    <source>
        <dbReference type="Proteomes" id="UP000694044"/>
    </source>
</evidence>
<dbReference type="EMBL" id="JAGDFM010000068">
    <property type="protein sequence ID" value="KAG7387993.1"/>
    <property type="molecule type" value="Genomic_DNA"/>
</dbReference>
<comment type="caution">
    <text evidence="4">Lacks conserved residue(s) required for the propagation of feature annotation.</text>
</comment>
<evidence type="ECO:0000256" key="3">
    <source>
        <dbReference type="ARBA" id="ARBA00022691"/>
    </source>
</evidence>
<evidence type="ECO:0000256" key="2">
    <source>
        <dbReference type="ARBA" id="ARBA00022679"/>
    </source>
</evidence>
<dbReference type="Proteomes" id="UP000694044">
    <property type="component" value="Unassembled WGS sequence"/>
</dbReference>
<dbReference type="InterPro" id="IPR045850">
    <property type="entry name" value="TRM2_met"/>
</dbReference>
<dbReference type="GO" id="GO:0032259">
    <property type="term" value="P:methylation"/>
    <property type="evidence" value="ECO:0007669"/>
    <property type="project" value="UniProtKB-KW"/>
</dbReference>
<comment type="caution">
    <text evidence="7">The sequence shown here is derived from an EMBL/GenBank/DDBJ whole genome shotgun (WGS) entry which is preliminary data.</text>
</comment>
<dbReference type="PROSITE" id="PS01230">
    <property type="entry name" value="TRMA_1"/>
    <property type="match status" value="1"/>
</dbReference>
<dbReference type="PANTHER" id="PTHR45904">
    <property type="entry name" value="TRNA (URACIL-5-)-METHYLTRANSFERASE"/>
    <property type="match status" value="1"/>
</dbReference>
<dbReference type="GO" id="GO:0003723">
    <property type="term" value="F:RNA binding"/>
    <property type="evidence" value="ECO:0007669"/>
    <property type="project" value="TreeGrafter"/>
</dbReference>
<evidence type="ECO:0000256" key="1">
    <source>
        <dbReference type="ARBA" id="ARBA00022603"/>
    </source>
</evidence>
<feature type="active site" evidence="5">
    <location>
        <position position="798"/>
    </location>
</feature>
<proteinExistence type="inferred from homology"/>
<feature type="binding site" evidence="4">
    <location>
        <position position="715"/>
    </location>
    <ligand>
        <name>S-adenosyl-L-methionine</name>
        <dbReference type="ChEBI" id="CHEBI:59789"/>
    </ligand>
</feature>
<sequence>MDSKDEAQTPAAEPQGHGDRQQGEEEVKVIVLNYGKWKDSKALSELLRAKGVAFLKVQKARQLSFGFVHFRSKEERAQAMPKLRSIDWSGEPLEVKDALPKKSMKPMRQRNKRDRDEQDTNRKTEDKQVEDVSQRDVRDVVTPWAAVPYEEQLERKEAEMKKVLIKIVRQTRKEFGKKEKRVAQCQRNVAKKKRKLDKEAEQVEQEGEKEAEQQVKQETEQQVKQEAEQHVKQETPAAAYVDDAKPQYALKIPQWLNSHGSLFIVANNVLYSRAHEAKADTPWTRVAGAADVVAIVSFGSDLVAVKTDNIIYALKPDLSSKDGFSWEKVCSGPEGSQITAFASLRGVLLSCTSDGKIYKQEGTGRFASGEWKLLGDVPGASVIGLHNGFLYAHNPDSDSATPWSRAPLDATALEALTFETFDVTMPTALGIASHNTLFILLTPEALQFVQQDGTVKATVALAEEVKGASFTGFASHNGLCCPMDSIRASPVTEGYRNKCEFSFGFDNDDKPCVGFRLGLFREGSVVVSKPDECINVSSEMKAVCAVMQNILETSDIPVYNVKTKTGVWRVLTVRQSVSTGELMVMAQVNPADKTPEERAAVKDVLVKRLTDASNSFKMTSIYMQEYEGLSAPSDNDPVEHVFGKAKLEEHLLGMRFSVSPNAFFQVNTRGAEKLYSLVKEYANADEKTLLYDVCCGTGTIGICASKGVGKVVGIEICKPATDDAEVNAVLNDVKNVSFVNSKAEDVMKDLLHKKREESEKHLSRVVAIVDPPRAGLHHQVLRALRACPPVERIVYVSCNPTNSLVRDAVTLCGPSTKSTQGQAFKPVHAAPVDMFPHTPHCEMIIVFDRVKAE</sequence>
<keyword evidence="8" id="KW-1185">Reference proteome</keyword>
<dbReference type="GO" id="GO:0006396">
    <property type="term" value="P:RNA processing"/>
    <property type="evidence" value="ECO:0007669"/>
    <property type="project" value="InterPro"/>
</dbReference>
<name>A0A8T1W739_9STRA</name>
<feature type="active site" description="Nucleophile" evidence="4">
    <location>
        <position position="798"/>
    </location>
</feature>
<evidence type="ECO:0000313" key="7">
    <source>
        <dbReference type="EMBL" id="KAG7387993.1"/>
    </source>
</evidence>
<reference evidence="7" key="1">
    <citation type="submission" date="2021-02" db="EMBL/GenBank/DDBJ databases">
        <authorList>
            <person name="Palmer J.M."/>
        </authorList>
    </citation>
    <scope>NUCLEOTIDE SEQUENCE</scope>
    <source>
        <strain evidence="7">SCRP734</strain>
    </source>
</reference>
<feature type="binding site" evidence="4">
    <location>
        <position position="770"/>
    </location>
    <ligand>
        <name>S-adenosyl-L-methionine</name>
        <dbReference type="ChEBI" id="CHEBI:59789"/>
    </ligand>
</feature>
<evidence type="ECO:0000256" key="6">
    <source>
        <dbReference type="SAM" id="MobiDB-lite"/>
    </source>
</evidence>
<evidence type="ECO:0000256" key="5">
    <source>
        <dbReference type="PROSITE-ProRule" id="PRU10015"/>
    </source>
</evidence>
<feature type="compositionally biased region" description="Basic residues" evidence="6">
    <location>
        <begin position="102"/>
        <end position="112"/>
    </location>
</feature>
<dbReference type="InterPro" id="IPR030390">
    <property type="entry name" value="MeTrfase_TrmA_AS"/>
</dbReference>
<dbReference type="AlphaFoldDB" id="A0A8T1W739"/>
<keyword evidence="3 4" id="KW-0949">S-adenosyl-L-methionine</keyword>
<dbReference type="PROSITE" id="PS51687">
    <property type="entry name" value="SAM_MT_RNA_M5U"/>
    <property type="match status" value="1"/>
</dbReference>
<feature type="binding site" evidence="4">
    <location>
        <position position="665"/>
    </location>
    <ligand>
        <name>S-adenosyl-L-methionine</name>
        <dbReference type="ChEBI" id="CHEBI:59789"/>
    </ligand>
</feature>
<feature type="region of interest" description="Disordered" evidence="6">
    <location>
        <begin position="1"/>
        <end position="24"/>
    </location>
</feature>
<comment type="similarity">
    <text evidence="4">Belongs to the class I-like SAM-binding methyltransferase superfamily. RNA M5U methyltransferase family.</text>
</comment>
<dbReference type="GO" id="GO:0008173">
    <property type="term" value="F:RNA methyltransferase activity"/>
    <property type="evidence" value="ECO:0007669"/>
    <property type="project" value="InterPro"/>
</dbReference>
<evidence type="ECO:0000256" key="4">
    <source>
        <dbReference type="PROSITE-ProRule" id="PRU01024"/>
    </source>
</evidence>
<dbReference type="CDD" id="cd02440">
    <property type="entry name" value="AdoMet_MTases"/>
    <property type="match status" value="1"/>
</dbReference>
<gene>
    <name evidence="7" type="primary">TRMT2A</name>
    <name evidence="7" type="ORF">PHYPSEUDO_013245</name>
</gene>
<keyword evidence="2 4" id="KW-0808">Transferase</keyword>
<accession>A0A8T1W739</accession>
<dbReference type="Pfam" id="PF05958">
    <property type="entry name" value="tRNA_U5-meth_tr"/>
    <property type="match status" value="1"/>
</dbReference>
<dbReference type="OrthoDB" id="10250660at2759"/>
<dbReference type="PANTHER" id="PTHR45904:SF2">
    <property type="entry name" value="TRNA (URACIL-5-)-METHYLTRANSFERASE HOMOLOG A"/>
    <property type="match status" value="1"/>
</dbReference>
<feature type="compositionally biased region" description="Basic and acidic residues" evidence="6">
    <location>
        <begin position="196"/>
        <end position="231"/>
    </location>
</feature>
<feature type="compositionally biased region" description="Basic and acidic residues" evidence="6">
    <location>
        <begin position="113"/>
        <end position="135"/>
    </location>
</feature>
<feature type="region of interest" description="Disordered" evidence="6">
    <location>
        <begin position="94"/>
        <end position="135"/>
    </location>
</feature>
<organism evidence="7 8">
    <name type="scientific">Phytophthora pseudosyringae</name>
    <dbReference type="NCBI Taxonomy" id="221518"/>
    <lineage>
        <taxon>Eukaryota</taxon>
        <taxon>Sar</taxon>
        <taxon>Stramenopiles</taxon>
        <taxon>Oomycota</taxon>
        <taxon>Peronosporomycetes</taxon>
        <taxon>Peronosporales</taxon>
        <taxon>Peronosporaceae</taxon>
        <taxon>Phytophthora</taxon>
    </lineage>
</organism>
<protein>
    <submittedName>
        <fullName evidence="7">tRNA methyltransferase 2</fullName>
    </submittedName>
</protein>
<keyword evidence="1 4" id="KW-0489">Methyltransferase</keyword>